<reference evidence="7" key="2">
    <citation type="submission" date="2021-08" db="EMBL/GenBank/DDBJ databases">
        <authorList>
            <person name="Tani A."/>
            <person name="Ola A."/>
            <person name="Ogura Y."/>
            <person name="Katsura K."/>
            <person name="Hayashi T."/>
        </authorList>
    </citation>
    <scope>NUCLEOTIDE SEQUENCE</scope>
    <source>
        <strain evidence="7">NBRC 15686</strain>
    </source>
</reference>
<evidence type="ECO:0000259" key="6">
    <source>
        <dbReference type="PROSITE" id="PS50931"/>
    </source>
</evidence>
<evidence type="ECO:0000313" key="7">
    <source>
        <dbReference type="EMBL" id="GJE65334.1"/>
    </source>
</evidence>
<dbReference type="InterPro" id="IPR036388">
    <property type="entry name" value="WH-like_DNA-bd_sf"/>
</dbReference>
<dbReference type="PANTHER" id="PTHR30537">
    <property type="entry name" value="HTH-TYPE TRANSCRIPTIONAL REGULATOR"/>
    <property type="match status" value="1"/>
</dbReference>
<keyword evidence="4" id="KW-0804">Transcription</keyword>
<dbReference type="SUPFAM" id="SSF53850">
    <property type="entry name" value="Periplasmic binding protein-like II"/>
    <property type="match status" value="1"/>
</dbReference>
<dbReference type="RefSeq" id="WP_238224753.1">
    <property type="nucleotide sequence ID" value="NZ_BAAADH010000044.1"/>
</dbReference>
<evidence type="ECO:0000256" key="5">
    <source>
        <dbReference type="SAM" id="MobiDB-lite"/>
    </source>
</evidence>
<keyword evidence="8" id="KW-1185">Reference proteome</keyword>
<reference evidence="7" key="1">
    <citation type="journal article" date="2021" name="Front. Microbiol.">
        <title>Comprehensive Comparative Genomics and Phenotyping of Methylobacterium Species.</title>
        <authorList>
            <person name="Alessa O."/>
            <person name="Ogura Y."/>
            <person name="Fujitani Y."/>
            <person name="Takami H."/>
            <person name="Hayashi T."/>
            <person name="Sahin N."/>
            <person name="Tani A."/>
        </authorList>
    </citation>
    <scope>NUCLEOTIDE SEQUENCE</scope>
    <source>
        <strain evidence="7">NBRC 15686</strain>
    </source>
</reference>
<keyword evidence="2" id="KW-0805">Transcription regulation</keyword>
<dbReference type="CDD" id="cd08422">
    <property type="entry name" value="PBP2_CrgA_like"/>
    <property type="match status" value="1"/>
</dbReference>
<dbReference type="Proteomes" id="UP001055039">
    <property type="component" value="Unassembled WGS sequence"/>
</dbReference>
<evidence type="ECO:0000256" key="1">
    <source>
        <dbReference type="ARBA" id="ARBA00009437"/>
    </source>
</evidence>
<comment type="similarity">
    <text evidence="1">Belongs to the LysR transcriptional regulatory family.</text>
</comment>
<comment type="caution">
    <text evidence="7">The sequence shown here is derived from an EMBL/GenBank/DDBJ whole genome shotgun (WGS) entry which is preliminary data.</text>
</comment>
<dbReference type="Gene3D" id="1.10.10.10">
    <property type="entry name" value="Winged helix-like DNA-binding domain superfamily/Winged helix DNA-binding domain"/>
    <property type="match status" value="1"/>
</dbReference>
<proteinExistence type="inferred from homology"/>
<dbReference type="PROSITE" id="PS50931">
    <property type="entry name" value="HTH_LYSR"/>
    <property type="match status" value="1"/>
</dbReference>
<organism evidence="7 8">
    <name type="scientific">Methylorubrum aminovorans</name>
    <dbReference type="NCBI Taxonomy" id="269069"/>
    <lineage>
        <taxon>Bacteria</taxon>
        <taxon>Pseudomonadati</taxon>
        <taxon>Pseudomonadota</taxon>
        <taxon>Alphaproteobacteria</taxon>
        <taxon>Hyphomicrobiales</taxon>
        <taxon>Methylobacteriaceae</taxon>
        <taxon>Methylorubrum</taxon>
    </lineage>
</organism>
<keyword evidence="3" id="KW-0238">DNA-binding</keyword>
<dbReference type="Pfam" id="PF00126">
    <property type="entry name" value="HTH_1"/>
    <property type="match status" value="1"/>
</dbReference>
<dbReference type="InterPro" id="IPR005119">
    <property type="entry name" value="LysR_subst-bd"/>
</dbReference>
<dbReference type="InterPro" id="IPR000847">
    <property type="entry name" value="LysR_HTH_N"/>
</dbReference>
<evidence type="ECO:0000256" key="3">
    <source>
        <dbReference type="ARBA" id="ARBA00023125"/>
    </source>
</evidence>
<feature type="domain" description="HTH lysR-type" evidence="6">
    <location>
        <begin position="5"/>
        <end position="62"/>
    </location>
</feature>
<sequence>MTKLPDFEAWAVFAVVADALSFARAAEELGLSKATVSKAVARLETRLGARLFHRTSRRLALTEAGRLAREDAARLLAAGEAAEARALDFNGVPRGRVRLAAPMSFGIAHLAPVLPEFLAAHAQVSIDLHLSDAVIDLVGGGFDLGLRIAALPDSSLRVRRLCGVRRSLVATPAYLERHGAPKHPEDLQGRACLGYAYLPTPDRWPFTNAAGETVTIVPEGPLRANNADALAPALRAGLGLAVQPDFTIWEDLKSGRLERVMPDWQPPPIALNLVMPPGLPRPARVSALLTFLERAFSTAPWAQPEGQPPLASPAEAQART</sequence>
<dbReference type="Pfam" id="PF03466">
    <property type="entry name" value="LysR_substrate"/>
    <property type="match status" value="1"/>
</dbReference>
<protein>
    <submittedName>
        <fullName evidence="7">HTH-type transcriptional regulator DmlR</fullName>
    </submittedName>
</protein>
<feature type="region of interest" description="Disordered" evidence="5">
    <location>
        <begin position="300"/>
        <end position="320"/>
    </location>
</feature>
<gene>
    <name evidence="7" type="primary">dmlR_1</name>
    <name evidence="7" type="ORF">LNAOJCKE_2544</name>
</gene>
<dbReference type="InterPro" id="IPR058163">
    <property type="entry name" value="LysR-type_TF_proteobact-type"/>
</dbReference>
<dbReference type="PRINTS" id="PR00039">
    <property type="entry name" value="HTHLYSR"/>
</dbReference>
<dbReference type="Gene3D" id="3.40.190.290">
    <property type="match status" value="1"/>
</dbReference>
<dbReference type="SUPFAM" id="SSF46785">
    <property type="entry name" value="Winged helix' DNA-binding domain"/>
    <property type="match status" value="1"/>
</dbReference>
<accession>A0ABQ4UDL5</accession>
<dbReference type="PANTHER" id="PTHR30537:SF5">
    <property type="entry name" value="HTH-TYPE TRANSCRIPTIONAL ACTIVATOR TTDR-RELATED"/>
    <property type="match status" value="1"/>
</dbReference>
<dbReference type="EMBL" id="BPRC01000008">
    <property type="protein sequence ID" value="GJE65334.1"/>
    <property type="molecule type" value="Genomic_DNA"/>
</dbReference>
<name>A0ABQ4UDL5_9HYPH</name>
<evidence type="ECO:0000256" key="4">
    <source>
        <dbReference type="ARBA" id="ARBA00023163"/>
    </source>
</evidence>
<evidence type="ECO:0000313" key="8">
    <source>
        <dbReference type="Proteomes" id="UP001055039"/>
    </source>
</evidence>
<dbReference type="InterPro" id="IPR036390">
    <property type="entry name" value="WH_DNA-bd_sf"/>
</dbReference>
<evidence type="ECO:0000256" key="2">
    <source>
        <dbReference type="ARBA" id="ARBA00023015"/>
    </source>
</evidence>